<evidence type="ECO:0000313" key="2">
    <source>
        <dbReference type="EMBL" id="MFB9311546.1"/>
    </source>
</evidence>
<name>A0ABV5K468_9ACTN</name>
<evidence type="ECO:0000256" key="1">
    <source>
        <dbReference type="SAM" id="MobiDB-lite"/>
    </source>
</evidence>
<organism evidence="2 3">
    <name type="scientific">Nocardioides plantarum</name>
    <dbReference type="NCBI Taxonomy" id="29299"/>
    <lineage>
        <taxon>Bacteria</taxon>
        <taxon>Bacillati</taxon>
        <taxon>Actinomycetota</taxon>
        <taxon>Actinomycetes</taxon>
        <taxon>Propionibacteriales</taxon>
        <taxon>Nocardioidaceae</taxon>
        <taxon>Nocardioides</taxon>
    </lineage>
</organism>
<keyword evidence="3" id="KW-1185">Reference proteome</keyword>
<dbReference type="RefSeq" id="WP_140008643.1">
    <property type="nucleotide sequence ID" value="NZ_JBHMDG010000001.1"/>
</dbReference>
<dbReference type="EMBL" id="JBHMDG010000001">
    <property type="protein sequence ID" value="MFB9311546.1"/>
    <property type="molecule type" value="Genomic_DNA"/>
</dbReference>
<reference evidence="2 3" key="1">
    <citation type="submission" date="2024-09" db="EMBL/GenBank/DDBJ databases">
        <authorList>
            <person name="Sun Q."/>
            <person name="Mori K."/>
        </authorList>
    </citation>
    <scope>NUCLEOTIDE SEQUENCE [LARGE SCALE GENOMIC DNA]</scope>
    <source>
        <strain evidence="2 3">JCM 9626</strain>
    </source>
</reference>
<protein>
    <recommendedName>
        <fullName evidence="4">Lipoprotein LpqN</fullName>
    </recommendedName>
</protein>
<evidence type="ECO:0008006" key="4">
    <source>
        <dbReference type="Google" id="ProtNLM"/>
    </source>
</evidence>
<accession>A0ABV5K468</accession>
<proteinExistence type="predicted"/>
<feature type="region of interest" description="Disordered" evidence="1">
    <location>
        <begin position="25"/>
        <end position="75"/>
    </location>
</feature>
<dbReference type="Proteomes" id="UP001589750">
    <property type="component" value="Unassembled WGS sequence"/>
</dbReference>
<sequence>MRSRAPIGVALLLLGLLMGLLEGCSSDSPDDEPTRSADPSSTVPSPTTSAPTSSAPTETEPASPTPTPATGPTITAKDLGKTLLRMRLPGDVTWRPQPGGDNASTNNSDGAFVDIAVSALGTVPGKTLGYYAQLTINGGKDIVYPNLERVQGREVAGVTGYVAEGTADKFSYVFGAIYQDSLVQIAFQFPQDDAEAREWIESALASVEWL</sequence>
<feature type="compositionally biased region" description="Low complexity" evidence="1">
    <location>
        <begin position="36"/>
        <end position="62"/>
    </location>
</feature>
<comment type="caution">
    <text evidence="2">The sequence shown here is derived from an EMBL/GenBank/DDBJ whole genome shotgun (WGS) entry which is preliminary data.</text>
</comment>
<gene>
    <name evidence="2" type="ORF">ACFFRI_00705</name>
</gene>
<evidence type="ECO:0000313" key="3">
    <source>
        <dbReference type="Proteomes" id="UP001589750"/>
    </source>
</evidence>